<sequence length="176" mass="19450">MIYLDSLVTLEDSHQKTNIMSNPYIFNNYQQYSPQMNNAQMNASPTFANLQYLGGSANSTTSSSLSSSSSATSSLTSNYSLHNSRLRYYLSKSFDAEDDMEFCPDIPESFTAGHSKKFNPYTASVFAPTAYHGEVPSSPNNQSSDSPRATTSRIRKPVEIVNPHTKVRITSPATHK</sequence>
<gene>
    <name evidence="2" type="ORF">CA7LBN_001537</name>
</gene>
<accession>A0A8F2VZW8</accession>
<proteinExistence type="predicted"/>
<protein>
    <submittedName>
        <fullName evidence="2">Uncharacterized protein</fullName>
    </submittedName>
</protein>
<evidence type="ECO:0000256" key="1">
    <source>
        <dbReference type="SAM" id="MobiDB-lite"/>
    </source>
</evidence>
<evidence type="ECO:0000313" key="2">
    <source>
        <dbReference type="EMBL" id="QWW22790.1"/>
    </source>
</evidence>
<feature type="compositionally biased region" description="Low complexity" evidence="1">
    <location>
        <begin position="136"/>
        <end position="147"/>
    </location>
</feature>
<feature type="region of interest" description="Disordered" evidence="1">
    <location>
        <begin position="132"/>
        <end position="154"/>
    </location>
</feature>
<name>A0A8F2VZW8_CANAR</name>
<dbReference type="AlphaFoldDB" id="A0A8F2VZW8"/>
<dbReference type="EMBL" id="CP076749">
    <property type="protein sequence ID" value="QWW22790.1"/>
    <property type="molecule type" value="Genomic_DNA"/>
</dbReference>
<organism evidence="2">
    <name type="scientific">Candidozyma auris</name>
    <name type="common">Yeast</name>
    <name type="synonym">Candida auris</name>
    <dbReference type="NCBI Taxonomy" id="498019"/>
    <lineage>
        <taxon>Eukaryota</taxon>
        <taxon>Fungi</taxon>
        <taxon>Dikarya</taxon>
        <taxon>Ascomycota</taxon>
        <taxon>Saccharomycotina</taxon>
        <taxon>Pichiomycetes</taxon>
        <taxon>Metschnikowiaceae</taxon>
        <taxon>Candidozyma</taxon>
    </lineage>
</organism>
<dbReference type="Proteomes" id="UP000825438">
    <property type="component" value="Chromosome I"/>
</dbReference>
<reference evidence="2" key="1">
    <citation type="submission" date="2021-06" db="EMBL/GenBank/DDBJ databases">
        <title>Candida auris outbreak in lebanese hospital.</title>
        <authorList>
            <person name="Finianos M."/>
        </authorList>
    </citation>
    <scope>NUCLEOTIDE SEQUENCE</scope>
    <source>
        <strain evidence="2">CA7LBN</strain>
    </source>
</reference>